<keyword evidence="5" id="KW-0378">Hydrolase</keyword>
<dbReference type="GO" id="GO:0004222">
    <property type="term" value="F:metalloendopeptidase activity"/>
    <property type="evidence" value="ECO:0007669"/>
    <property type="project" value="InterPro"/>
</dbReference>
<feature type="transmembrane region" description="Helical" evidence="10">
    <location>
        <begin position="373"/>
        <end position="395"/>
    </location>
</feature>
<comment type="caution">
    <text evidence="12">The sequence shown here is derived from an EMBL/GenBank/DDBJ whole genome shotgun (WGS) entry which is preliminary data.</text>
</comment>
<reference evidence="12" key="1">
    <citation type="submission" date="2009-10" db="EMBL/GenBank/DDBJ databases">
        <title>Diversity of trophic interactions inside an arsenic-rich microbial ecosystem.</title>
        <authorList>
            <person name="Bertin P.N."/>
            <person name="Heinrich-Salmeron A."/>
            <person name="Pelletier E."/>
            <person name="Goulhen-Chollet F."/>
            <person name="Arsene-Ploetze F."/>
            <person name="Gallien S."/>
            <person name="Calteau A."/>
            <person name="Vallenet D."/>
            <person name="Casiot C."/>
            <person name="Chane-Woon-Ming B."/>
            <person name="Giloteaux L."/>
            <person name="Barakat M."/>
            <person name="Bonnefoy V."/>
            <person name="Bruneel O."/>
            <person name="Chandler M."/>
            <person name="Cleiss J."/>
            <person name="Duran R."/>
            <person name="Elbaz-Poulichet F."/>
            <person name="Fonknechten N."/>
            <person name="Lauga B."/>
            <person name="Mornico D."/>
            <person name="Ortet P."/>
            <person name="Schaeffer C."/>
            <person name="Siguier P."/>
            <person name="Alexander Thil Smith A."/>
            <person name="Van Dorsselaer A."/>
            <person name="Weissenbach J."/>
            <person name="Medigue C."/>
            <person name="Le Paslier D."/>
        </authorList>
    </citation>
    <scope>NUCLEOTIDE SEQUENCE</scope>
</reference>
<evidence type="ECO:0000256" key="4">
    <source>
        <dbReference type="ARBA" id="ARBA00022692"/>
    </source>
</evidence>
<comment type="subcellular location">
    <subcellularLocation>
        <location evidence="2">Membrane</location>
        <topology evidence="2">Multi-pass membrane protein</topology>
    </subcellularLocation>
</comment>
<dbReference type="InterPro" id="IPR008915">
    <property type="entry name" value="Peptidase_M50"/>
</dbReference>
<evidence type="ECO:0000259" key="11">
    <source>
        <dbReference type="PROSITE" id="PS50106"/>
    </source>
</evidence>
<dbReference type="PROSITE" id="PS50106">
    <property type="entry name" value="PDZ"/>
    <property type="match status" value="1"/>
</dbReference>
<keyword evidence="8" id="KW-0482">Metalloprotease</keyword>
<dbReference type="CDD" id="cd23081">
    <property type="entry name" value="cpPDZ_EcRseP-like"/>
    <property type="match status" value="1"/>
</dbReference>
<protein>
    <submittedName>
        <fullName evidence="12">Putative Peptidase M50</fullName>
    </submittedName>
</protein>
<dbReference type="SUPFAM" id="SSF50156">
    <property type="entry name" value="PDZ domain-like"/>
    <property type="match status" value="2"/>
</dbReference>
<evidence type="ECO:0000256" key="2">
    <source>
        <dbReference type="ARBA" id="ARBA00004141"/>
    </source>
</evidence>
<keyword evidence="4 10" id="KW-0812">Transmembrane</keyword>
<accession>E6QQK2</accession>
<sequence length="450" mass="48756">MPMLSTVLAFVLTLGILVTFHEMGHYLVARAAGVKVLRFSLGFGPVLWSRRFGKDQTEWSISLLPLGGYVKMLDESETGLVLVEGERAFNRQSVWVKMAIVSAGPLANLLLAVLLYWLMFIHGVPAVRPILAEPPPGSAAAIAGLHEHDEIGRIAGDSVRSWDEVNWALLRHADRQSLLTVRLTDGRSTQISNAAVRLGNTQQSLPEQMGLRMYDPAIQPIIGEIVPDSIAARAGLRVGDKILALDGKSVTRWQDVVSIVRLHAKKELVVRIERAGRIFDVLLVPGVSNEAGVQVGHIGAGPQISAQMLDNLITTVRYPWPAALGQALIKCGQTIRLNLVMMGQMLTGHVSWHNLSGPLTIADYAGQSARMGAISFAGFLAVISISLGVLNLLPIPLLDGGYLMYYIIEVVSGSPVSQRVVELTQRAGMMVLLAVMLLAFYNDISRLSGS</sequence>
<dbReference type="SMART" id="SM00228">
    <property type="entry name" value="PDZ"/>
    <property type="match status" value="2"/>
</dbReference>
<gene>
    <name evidence="12" type="ORF">CARN7_0254</name>
</gene>
<evidence type="ECO:0000256" key="5">
    <source>
        <dbReference type="ARBA" id="ARBA00022801"/>
    </source>
</evidence>
<evidence type="ECO:0000256" key="9">
    <source>
        <dbReference type="ARBA" id="ARBA00023136"/>
    </source>
</evidence>
<dbReference type="PANTHER" id="PTHR42837:SF2">
    <property type="entry name" value="MEMBRANE METALLOPROTEASE ARASP2, CHLOROPLASTIC-RELATED"/>
    <property type="match status" value="1"/>
</dbReference>
<keyword evidence="6" id="KW-0862">Zinc</keyword>
<dbReference type="Pfam" id="PF17820">
    <property type="entry name" value="PDZ_6"/>
    <property type="match status" value="1"/>
</dbReference>
<dbReference type="GO" id="GO:0016020">
    <property type="term" value="C:membrane"/>
    <property type="evidence" value="ECO:0007669"/>
    <property type="project" value="UniProtKB-SubCell"/>
</dbReference>
<dbReference type="PANTHER" id="PTHR42837">
    <property type="entry name" value="REGULATOR OF SIGMA-E PROTEASE RSEP"/>
    <property type="match status" value="1"/>
</dbReference>
<proteinExistence type="predicted"/>
<dbReference type="GO" id="GO:0006508">
    <property type="term" value="P:proteolysis"/>
    <property type="evidence" value="ECO:0007669"/>
    <property type="project" value="UniProtKB-KW"/>
</dbReference>
<dbReference type="InterPro" id="IPR036034">
    <property type="entry name" value="PDZ_sf"/>
</dbReference>
<evidence type="ECO:0000256" key="3">
    <source>
        <dbReference type="ARBA" id="ARBA00022670"/>
    </source>
</evidence>
<evidence type="ECO:0000256" key="1">
    <source>
        <dbReference type="ARBA" id="ARBA00001947"/>
    </source>
</evidence>
<keyword evidence="7 10" id="KW-1133">Transmembrane helix</keyword>
<dbReference type="EMBL" id="CABR01000035">
    <property type="protein sequence ID" value="CBI09523.1"/>
    <property type="molecule type" value="Genomic_DNA"/>
</dbReference>
<evidence type="ECO:0000313" key="12">
    <source>
        <dbReference type="EMBL" id="CBI09523.1"/>
    </source>
</evidence>
<evidence type="ECO:0000256" key="10">
    <source>
        <dbReference type="SAM" id="Phobius"/>
    </source>
</evidence>
<dbReference type="Pfam" id="PF02163">
    <property type="entry name" value="Peptidase_M50"/>
    <property type="match status" value="1"/>
</dbReference>
<organism evidence="12">
    <name type="scientific">mine drainage metagenome</name>
    <dbReference type="NCBI Taxonomy" id="410659"/>
    <lineage>
        <taxon>unclassified sequences</taxon>
        <taxon>metagenomes</taxon>
        <taxon>ecological metagenomes</taxon>
    </lineage>
</organism>
<dbReference type="Gene3D" id="2.30.42.10">
    <property type="match status" value="2"/>
</dbReference>
<name>E6QQK2_9ZZZZ</name>
<dbReference type="NCBIfam" id="TIGR00054">
    <property type="entry name" value="RIP metalloprotease RseP"/>
    <property type="match status" value="1"/>
</dbReference>
<keyword evidence="3" id="KW-0645">Protease</keyword>
<feature type="transmembrane region" description="Helical" evidence="10">
    <location>
        <begin position="94"/>
        <end position="118"/>
    </location>
</feature>
<evidence type="ECO:0000256" key="8">
    <source>
        <dbReference type="ARBA" id="ARBA00023049"/>
    </source>
</evidence>
<dbReference type="AlphaFoldDB" id="E6QQK2"/>
<dbReference type="InterPro" id="IPR004387">
    <property type="entry name" value="Pept_M50_Zn"/>
</dbReference>
<keyword evidence="9 10" id="KW-0472">Membrane</keyword>
<evidence type="ECO:0000256" key="6">
    <source>
        <dbReference type="ARBA" id="ARBA00022833"/>
    </source>
</evidence>
<dbReference type="InterPro" id="IPR041489">
    <property type="entry name" value="PDZ_6"/>
</dbReference>
<evidence type="ECO:0000256" key="7">
    <source>
        <dbReference type="ARBA" id="ARBA00022989"/>
    </source>
</evidence>
<comment type="cofactor">
    <cofactor evidence="1">
        <name>Zn(2+)</name>
        <dbReference type="ChEBI" id="CHEBI:29105"/>
    </cofactor>
</comment>
<dbReference type="InterPro" id="IPR001478">
    <property type="entry name" value="PDZ"/>
</dbReference>
<dbReference type="CDD" id="cd06163">
    <property type="entry name" value="S2P-M50_PDZ_RseP-like"/>
    <property type="match status" value="1"/>
</dbReference>
<feature type="transmembrane region" description="Helical" evidence="10">
    <location>
        <begin position="423"/>
        <end position="441"/>
    </location>
</feature>
<feature type="domain" description="PDZ" evidence="11">
    <location>
        <begin position="195"/>
        <end position="250"/>
    </location>
</feature>